<dbReference type="EMBL" id="CP009516">
    <property type="protein sequence ID" value="AKB80462.1"/>
    <property type="molecule type" value="Genomic_DNA"/>
</dbReference>
<evidence type="ECO:0000313" key="1">
    <source>
        <dbReference type="EMBL" id="AKB80462.1"/>
    </source>
</evidence>
<dbReference type="AlphaFoldDB" id="A0A0E3SIQ5"/>
<dbReference type="KEGG" id="mhor:MSHOH_3979"/>
<reference evidence="1 2" key="1">
    <citation type="submission" date="2014-07" db="EMBL/GenBank/DDBJ databases">
        <title>Methanogenic archaea and the global carbon cycle.</title>
        <authorList>
            <person name="Henriksen J.R."/>
            <person name="Luke J."/>
            <person name="Reinhart S."/>
            <person name="Benedict M.N."/>
            <person name="Youngblut N.D."/>
            <person name="Metcalf M.E."/>
            <person name="Whitaker R.J."/>
            <person name="Metcalf W.W."/>
        </authorList>
    </citation>
    <scope>NUCLEOTIDE SEQUENCE [LARGE SCALE GENOMIC DNA]</scope>
    <source>
        <strain evidence="1 2">HB-1</strain>
    </source>
</reference>
<organism evidence="1 2">
    <name type="scientific">Methanosarcina horonobensis HB-1 = JCM 15518</name>
    <dbReference type="NCBI Taxonomy" id="1434110"/>
    <lineage>
        <taxon>Archaea</taxon>
        <taxon>Methanobacteriati</taxon>
        <taxon>Methanobacteriota</taxon>
        <taxon>Stenosarchaea group</taxon>
        <taxon>Methanomicrobia</taxon>
        <taxon>Methanosarcinales</taxon>
        <taxon>Methanosarcinaceae</taxon>
        <taxon>Methanosarcina</taxon>
    </lineage>
</organism>
<dbReference type="PATRIC" id="fig|1434110.4.peg.5064"/>
<dbReference type="HOGENOM" id="CLU_2730396_0_0_2"/>
<proteinExistence type="predicted"/>
<sequence>MTGLSGKEVQGTTVIMVPIPASKEGKFFTPPLRKTLILPRSYGMKSITGLKRTAKVPILKTQSKFLMINGR</sequence>
<accession>A0A0E3SIQ5</accession>
<gene>
    <name evidence="1" type="ORF">MSHOH_3979</name>
</gene>
<keyword evidence="2" id="KW-1185">Reference proteome</keyword>
<dbReference type="Proteomes" id="UP000033101">
    <property type="component" value="Chromosome"/>
</dbReference>
<evidence type="ECO:0000313" key="2">
    <source>
        <dbReference type="Proteomes" id="UP000033101"/>
    </source>
</evidence>
<protein>
    <submittedName>
        <fullName evidence="1">Uncharacterized protein</fullName>
    </submittedName>
</protein>
<name>A0A0E3SIQ5_9EURY</name>